<dbReference type="PANTHER" id="PTHR23502">
    <property type="entry name" value="MAJOR FACILITATOR SUPERFAMILY"/>
    <property type="match status" value="1"/>
</dbReference>
<keyword evidence="4 6" id="KW-0472">Membrane</keyword>
<dbReference type="EMBL" id="HG793126">
    <property type="protein sequence ID" value="CDK26262.1"/>
    <property type="molecule type" value="Genomic_DNA"/>
</dbReference>
<dbReference type="GeneID" id="34519656"/>
<comment type="subcellular location">
    <subcellularLocation>
        <location evidence="1">Membrane</location>
        <topology evidence="1">Multi-pass membrane protein</topology>
    </subcellularLocation>
</comment>
<dbReference type="InterPro" id="IPR036259">
    <property type="entry name" value="MFS_trans_sf"/>
</dbReference>
<keyword evidence="9" id="KW-1185">Reference proteome</keyword>
<feature type="transmembrane region" description="Helical" evidence="6">
    <location>
        <begin position="79"/>
        <end position="103"/>
    </location>
</feature>
<feature type="transmembrane region" description="Helical" evidence="6">
    <location>
        <begin position="203"/>
        <end position="226"/>
    </location>
</feature>
<feature type="transmembrane region" description="Helical" evidence="6">
    <location>
        <begin position="378"/>
        <end position="397"/>
    </location>
</feature>
<dbReference type="AlphaFoldDB" id="W6MMR1"/>
<reference evidence="8" key="2">
    <citation type="submission" date="2014-02" db="EMBL/GenBank/DDBJ databases">
        <title>Complete DNA sequence of /Kuraishia capsulata/ illustrates novel genomic features among budding yeasts (/Saccharomycotina/).</title>
        <authorList>
            <person name="Morales L."/>
            <person name="Noel B."/>
            <person name="Porcel B."/>
            <person name="Marcet-Houben M."/>
            <person name="Hullo M-F."/>
            <person name="Sacerdot C."/>
            <person name="Tekaia F."/>
            <person name="Leh-Louis V."/>
            <person name="Despons L."/>
            <person name="Khanna V."/>
            <person name="Aury J-M."/>
            <person name="Barbe V."/>
            <person name="Couloux A."/>
            <person name="Labadie K."/>
            <person name="Pelletier E."/>
            <person name="Souciet J-L."/>
            <person name="Boekhout T."/>
            <person name="Gabaldon T."/>
            <person name="Wincker P."/>
            <person name="Dujon B."/>
        </authorList>
    </citation>
    <scope>NUCLEOTIDE SEQUENCE</scope>
    <source>
        <strain evidence="8">CBS 1993</strain>
    </source>
</reference>
<dbReference type="InterPro" id="IPR020846">
    <property type="entry name" value="MFS_dom"/>
</dbReference>
<feature type="transmembrane region" description="Helical" evidence="6">
    <location>
        <begin position="232"/>
        <end position="250"/>
    </location>
</feature>
<dbReference type="PANTHER" id="PTHR23502:SF2">
    <property type="entry name" value="TRANSPORTER, PUTATIVE (AFU_ORTHOLOGUE AFUA_2G08910)-RELATED"/>
    <property type="match status" value="1"/>
</dbReference>
<proteinExistence type="predicted"/>
<dbReference type="GO" id="GO:0005886">
    <property type="term" value="C:plasma membrane"/>
    <property type="evidence" value="ECO:0007669"/>
    <property type="project" value="TreeGrafter"/>
</dbReference>
<dbReference type="Gene3D" id="1.20.1250.20">
    <property type="entry name" value="MFS general substrate transporter like domains"/>
    <property type="match status" value="1"/>
</dbReference>
<feature type="region of interest" description="Disordered" evidence="5">
    <location>
        <begin position="1"/>
        <end position="27"/>
    </location>
</feature>
<evidence type="ECO:0000256" key="6">
    <source>
        <dbReference type="SAM" id="Phobius"/>
    </source>
</evidence>
<accession>W6MMR1</accession>
<feature type="transmembrane region" description="Helical" evidence="6">
    <location>
        <begin position="144"/>
        <end position="161"/>
    </location>
</feature>
<protein>
    <recommendedName>
        <fullName evidence="7">Major facilitator superfamily (MFS) profile domain-containing protein</fullName>
    </recommendedName>
</protein>
<feature type="domain" description="Major facilitator superfamily (MFS) profile" evidence="7">
    <location>
        <begin position="78"/>
        <end position="499"/>
    </location>
</feature>
<dbReference type="PROSITE" id="PS50850">
    <property type="entry name" value="MFS"/>
    <property type="match status" value="1"/>
</dbReference>
<dbReference type="HOGENOM" id="CLU_008455_13_7_1"/>
<dbReference type="STRING" id="1382522.W6MMR1"/>
<name>W6MMR1_9ASCO</name>
<feature type="compositionally biased region" description="Basic and acidic residues" evidence="5">
    <location>
        <begin position="7"/>
        <end position="17"/>
    </location>
</feature>
<keyword evidence="3 6" id="KW-1133">Transmembrane helix</keyword>
<dbReference type="SUPFAM" id="SSF103473">
    <property type="entry name" value="MFS general substrate transporter"/>
    <property type="match status" value="1"/>
</dbReference>
<feature type="transmembrane region" description="Helical" evidence="6">
    <location>
        <begin position="417"/>
        <end position="434"/>
    </location>
</feature>
<dbReference type="Pfam" id="PF07690">
    <property type="entry name" value="MFS_1"/>
    <property type="match status" value="1"/>
</dbReference>
<evidence type="ECO:0000259" key="7">
    <source>
        <dbReference type="PROSITE" id="PS50850"/>
    </source>
</evidence>
<gene>
    <name evidence="8" type="ORF">KUCA_T00002233001</name>
</gene>
<dbReference type="RefSeq" id="XP_022458268.1">
    <property type="nucleotide sequence ID" value="XM_022604492.1"/>
</dbReference>
<dbReference type="Proteomes" id="UP000019384">
    <property type="component" value="Unassembled WGS sequence"/>
</dbReference>
<evidence type="ECO:0000313" key="9">
    <source>
        <dbReference type="Proteomes" id="UP000019384"/>
    </source>
</evidence>
<reference evidence="8" key="1">
    <citation type="submission" date="2013-12" db="EMBL/GenBank/DDBJ databases">
        <authorList>
            <person name="Genoscope - CEA"/>
        </authorList>
    </citation>
    <scope>NUCLEOTIDE SEQUENCE</scope>
    <source>
        <strain evidence="8">CBS 1993</strain>
    </source>
</reference>
<evidence type="ECO:0000256" key="5">
    <source>
        <dbReference type="SAM" id="MobiDB-lite"/>
    </source>
</evidence>
<feature type="transmembrane region" description="Helical" evidence="6">
    <location>
        <begin position="296"/>
        <end position="318"/>
    </location>
</feature>
<feature type="transmembrane region" description="Helical" evidence="6">
    <location>
        <begin position="475"/>
        <end position="495"/>
    </location>
</feature>
<evidence type="ECO:0000313" key="8">
    <source>
        <dbReference type="EMBL" id="CDK26262.1"/>
    </source>
</evidence>
<organism evidence="8 9">
    <name type="scientific">Kuraishia capsulata CBS 1993</name>
    <dbReference type="NCBI Taxonomy" id="1382522"/>
    <lineage>
        <taxon>Eukaryota</taxon>
        <taxon>Fungi</taxon>
        <taxon>Dikarya</taxon>
        <taxon>Ascomycota</taxon>
        <taxon>Saccharomycotina</taxon>
        <taxon>Pichiomycetes</taxon>
        <taxon>Pichiales</taxon>
        <taxon>Pichiaceae</taxon>
        <taxon>Kuraishia</taxon>
    </lineage>
</organism>
<evidence type="ECO:0000256" key="1">
    <source>
        <dbReference type="ARBA" id="ARBA00004141"/>
    </source>
</evidence>
<dbReference type="InterPro" id="IPR011701">
    <property type="entry name" value="MFS"/>
</dbReference>
<sequence length="503" mass="55565">MSSSQVDTEKFSTEHVESSFPDGSQEDQFAVKALQESDLTSTHREFLISRHGSVDLDPLPSGDPSEPINWPDSTKMWHLILLSCQAFTCTFMSAGISPAYSAMALQYGKTVDDCSYLTTAQLVCLGVGPLVWYRLMQVYGRKPVMAYATFGAMVTNIGGGFCKTYGQQMATRVLNGIFLSPACGLCGDFVASLFFAHERGVKNGLWSVSVIIGTPMGPFLMGFVVQHVGFKWIYFIFAIFNFLQFVGWAISKETLYERNDQMAKRDWKSSLYIKKYPNKSFRFMDIFIPLKLSKNFVAAAITFANSVVFCYANVVFIVETPSIYGRLFGLDSQQTALQYIPLIVGTVIGELIAGKGSDIWMERCVRKRGGVRVPADRLILSYLGIVCTIAGLIVWGVCLKQATPGVWNVKPSIGTGVAAAGADIVLTITITFLVDNTPWEANNIGLFLPMCRLILGFISPFYFPKMFENLNYAGSAGFMAGMCLVAGIVIAIVHFQQLRRLKK</sequence>
<evidence type="ECO:0000256" key="4">
    <source>
        <dbReference type="ARBA" id="ARBA00023136"/>
    </source>
</evidence>
<keyword evidence="2 6" id="KW-0812">Transmembrane</keyword>
<feature type="transmembrane region" description="Helical" evidence="6">
    <location>
        <begin position="173"/>
        <end position="196"/>
    </location>
</feature>
<evidence type="ECO:0000256" key="2">
    <source>
        <dbReference type="ARBA" id="ARBA00022692"/>
    </source>
</evidence>
<feature type="transmembrane region" description="Helical" evidence="6">
    <location>
        <begin position="115"/>
        <end position="132"/>
    </location>
</feature>
<dbReference type="GO" id="GO:0022857">
    <property type="term" value="F:transmembrane transporter activity"/>
    <property type="evidence" value="ECO:0007669"/>
    <property type="project" value="InterPro"/>
</dbReference>
<feature type="transmembrane region" description="Helical" evidence="6">
    <location>
        <begin position="446"/>
        <end position="463"/>
    </location>
</feature>
<evidence type="ECO:0000256" key="3">
    <source>
        <dbReference type="ARBA" id="ARBA00022989"/>
    </source>
</evidence>
<dbReference type="OrthoDB" id="5215911at2759"/>